<evidence type="ECO:0000313" key="2">
    <source>
        <dbReference type="Proteomes" id="UP000643405"/>
    </source>
</evidence>
<gene>
    <name evidence="1" type="ORF">ICI42_09700</name>
</gene>
<name>A0A8J6U1V1_9HYPH</name>
<sequence>MSETRPLRPDDIEAVAGLFQRVFRDRGTPPPASLAAYLKNLYIDAPGNDPEIPSLVYVGDDGLISGFVGGNALPMTFNGTKLRAGVCGSLMVDGHETDPLAGARLLKAFVSGPQDISFSETASETSVAMFTRLRGVVMTNYSLDWLRIIRPGAFALQVGSERIRPLRMFSPVVQRADRMLLGRMGADELRWSGIPSARTPRGGFSVAEIDTQAFIPLMDKFTAHFAVRPDWAPGQLEHILSDAARKSDYGPMTLAQVTARTGTPVGAFVYHFKPGGIARVLQILAMPGQEGSVIDALIDHAAAAGASALRGRTQPALMDAMLGRRISFTHLASSVIRAKDPAIVAAFREGKGFFNGLAGEHWSRLIGDRFD</sequence>
<keyword evidence="2" id="KW-1185">Reference proteome</keyword>
<dbReference type="RefSeq" id="WP_188164336.1">
    <property type="nucleotide sequence ID" value="NZ_JACVVX010000002.1"/>
</dbReference>
<dbReference type="EMBL" id="JACVVX010000002">
    <property type="protein sequence ID" value="MBD0414928.1"/>
    <property type="molecule type" value="Genomic_DNA"/>
</dbReference>
<comment type="caution">
    <text evidence="1">The sequence shown here is derived from an EMBL/GenBank/DDBJ whole genome shotgun (WGS) entry which is preliminary data.</text>
</comment>
<reference evidence="1" key="1">
    <citation type="submission" date="2020-09" db="EMBL/GenBank/DDBJ databases">
        <title>Genome seq and assembly of Tianweitania sp.</title>
        <authorList>
            <person name="Chhetri G."/>
        </authorList>
    </citation>
    <scope>NUCLEOTIDE SEQUENCE</scope>
    <source>
        <strain evidence="1">Rool2</strain>
    </source>
</reference>
<proteinExistence type="predicted"/>
<dbReference type="AlphaFoldDB" id="A0A8J6U1V1"/>
<dbReference type="Proteomes" id="UP000643405">
    <property type="component" value="Unassembled WGS sequence"/>
</dbReference>
<dbReference type="SUPFAM" id="SSF55729">
    <property type="entry name" value="Acyl-CoA N-acyltransferases (Nat)"/>
    <property type="match status" value="1"/>
</dbReference>
<dbReference type="InterPro" id="IPR016181">
    <property type="entry name" value="Acyl_CoA_acyltransferase"/>
</dbReference>
<evidence type="ECO:0000313" key="1">
    <source>
        <dbReference type="EMBL" id="MBD0414928.1"/>
    </source>
</evidence>
<accession>A0A8J6U1V1</accession>
<dbReference type="Gene3D" id="3.40.630.30">
    <property type="match status" value="1"/>
</dbReference>
<organism evidence="1 2">
    <name type="scientific">Oryzicola mucosus</name>
    <dbReference type="NCBI Taxonomy" id="2767425"/>
    <lineage>
        <taxon>Bacteria</taxon>
        <taxon>Pseudomonadati</taxon>
        <taxon>Pseudomonadota</taxon>
        <taxon>Alphaproteobacteria</taxon>
        <taxon>Hyphomicrobiales</taxon>
        <taxon>Phyllobacteriaceae</taxon>
        <taxon>Oryzicola</taxon>
    </lineage>
</organism>
<protein>
    <submittedName>
        <fullName evidence="1">Uncharacterized protein</fullName>
    </submittedName>
</protein>